<feature type="signal peptide" evidence="1">
    <location>
        <begin position="1"/>
        <end position="22"/>
    </location>
</feature>
<accession>A0ABS1R695</accession>
<dbReference type="Proteomes" id="UP000625283">
    <property type="component" value="Unassembled WGS sequence"/>
</dbReference>
<reference evidence="2 3" key="1">
    <citation type="submission" date="2021-01" db="EMBL/GenBank/DDBJ databases">
        <title>C459-1 draft genome sequence.</title>
        <authorList>
            <person name="Zhang X.-F."/>
        </authorList>
    </citation>
    <scope>NUCLEOTIDE SEQUENCE [LARGE SCALE GENOMIC DNA]</scope>
    <source>
        <strain evidence="3">C459-1</strain>
    </source>
</reference>
<feature type="chain" id="PRO_5046580667" description="DUF5017 domain-containing protein" evidence="1">
    <location>
        <begin position="23"/>
        <end position="328"/>
    </location>
</feature>
<comment type="caution">
    <text evidence="2">The sequence shown here is derived from an EMBL/GenBank/DDBJ whole genome shotgun (WGS) entry which is preliminary data.</text>
</comment>
<keyword evidence="3" id="KW-1185">Reference proteome</keyword>
<keyword evidence="1" id="KW-0732">Signal</keyword>
<evidence type="ECO:0000313" key="3">
    <source>
        <dbReference type="Proteomes" id="UP000625283"/>
    </source>
</evidence>
<dbReference type="EMBL" id="JAERTY010000009">
    <property type="protein sequence ID" value="MBL1410222.1"/>
    <property type="molecule type" value="Genomic_DNA"/>
</dbReference>
<protein>
    <recommendedName>
        <fullName evidence="4">DUF5017 domain-containing protein</fullName>
    </recommendedName>
</protein>
<dbReference type="RefSeq" id="WP_202103925.1">
    <property type="nucleotide sequence ID" value="NZ_JAERTY010000009.1"/>
</dbReference>
<organism evidence="2 3">
    <name type="scientific">Sphingobacterium faecale</name>
    <dbReference type="NCBI Taxonomy" id="2803775"/>
    <lineage>
        <taxon>Bacteria</taxon>
        <taxon>Pseudomonadati</taxon>
        <taxon>Bacteroidota</taxon>
        <taxon>Sphingobacteriia</taxon>
        <taxon>Sphingobacteriales</taxon>
        <taxon>Sphingobacteriaceae</taxon>
        <taxon>Sphingobacterium</taxon>
    </lineage>
</organism>
<gene>
    <name evidence="2" type="ORF">JKG61_15820</name>
</gene>
<evidence type="ECO:0000256" key="1">
    <source>
        <dbReference type="SAM" id="SignalP"/>
    </source>
</evidence>
<proteinExistence type="predicted"/>
<name>A0ABS1R695_9SPHI</name>
<evidence type="ECO:0000313" key="2">
    <source>
        <dbReference type="EMBL" id="MBL1410222.1"/>
    </source>
</evidence>
<evidence type="ECO:0008006" key="4">
    <source>
        <dbReference type="Google" id="ProtNLM"/>
    </source>
</evidence>
<sequence length="328" mass="35756">MNTNFTSRLLAVLLSVSFIATSCKNDSTEPAPVIATPSASGFQEMRAKVLTGLTQKKDFKIAEGLDFTTAKGARIQISANCLRDQSGALATGDATLSFVEIYDRGNMVVANKPVMGINADGKKEPLVTGGQYNLKITQGDKELTSGCVFSVSLPASHTGGLDNDMKLWNGIIDQDGNLAWDEIEPGDKEGGLNMNGENMTYSIWGTAFGWTNVDRFYSYQGEKTKIKVKVPTNYNKNNAAVYLAYEDQPNLLAQLDTWEETDLYFSEHYGFVPVGMTLHVVFVSESNGSYVYSIKKVTIAANATITITDQDLSTATMGQLQDKINNLK</sequence>